<feature type="domain" description="Exonuclease" evidence="1">
    <location>
        <begin position="5"/>
        <end position="170"/>
    </location>
</feature>
<dbReference type="FunFam" id="3.30.420.10:FF:000045">
    <property type="entry name" value="3'-5' exonuclease DinG"/>
    <property type="match status" value="1"/>
</dbReference>
<evidence type="ECO:0000259" key="1">
    <source>
        <dbReference type="SMART" id="SM00479"/>
    </source>
</evidence>
<dbReference type="GO" id="GO:0003677">
    <property type="term" value="F:DNA binding"/>
    <property type="evidence" value="ECO:0007669"/>
    <property type="project" value="InterPro"/>
</dbReference>
<dbReference type="SUPFAM" id="SSF53098">
    <property type="entry name" value="Ribonuclease H-like"/>
    <property type="match status" value="1"/>
</dbReference>
<dbReference type="SMART" id="SM00479">
    <property type="entry name" value="EXOIII"/>
    <property type="match status" value="1"/>
</dbReference>
<dbReference type="PANTHER" id="PTHR30231:SF37">
    <property type="entry name" value="EXODEOXYRIBONUCLEASE 10"/>
    <property type="match status" value="1"/>
</dbReference>
<proteinExistence type="predicted"/>
<dbReference type="GO" id="GO:0045004">
    <property type="term" value="P:DNA replication proofreading"/>
    <property type="evidence" value="ECO:0007669"/>
    <property type="project" value="TreeGrafter"/>
</dbReference>
<dbReference type="Gene3D" id="3.30.420.10">
    <property type="entry name" value="Ribonuclease H-like superfamily/Ribonuclease H"/>
    <property type="match status" value="1"/>
</dbReference>
<gene>
    <name evidence="2" type="ORF">COV24_01125</name>
</gene>
<dbReference type="InterPro" id="IPR036397">
    <property type="entry name" value="RNaseH_sf"/>
</dbReference>
<dbReference type="InterPro" id="IPR012337">
    <property type="entry name" value="RNaseH-like_sf"/>
</dbReference>
<dbReference type="InterPro" id="IPR013520">
    <property type="entry name" value="Ribonucl_H"/>
</dbReference>
<dbReference type="GO" id="GO:0008408">
    <property type="term" value="F:3'-5' exonuclease activity"/>
    <property type="evidence" value="ECO:0007669"/>
    <property type="project" value="TreeGrafter"/>
</dbReference>
<dbReference type="EMBL" id="PCXU01000012">
    <property type="protein sequence ID" value="PIR43741.1"/>
    <property type="molecule type" value="Genomic_DNA"/>
</dbReference>
<dbReference type="AlphaFoldDB" id="A0A2H0RB32"/>
<evidence type="ECO:0000313" key="2">
    <source>
        <dbReference type="EMBL" id="PIR43741.1"/>
    </source>
</evidence>
<organism evidence="2 3">
    <name type="scientific">candidate division WWE3 bacterium CG10_big_fil_rev_8_21_14_0_10_32_10</name>
    <dbReference type="NCBI Taxonomy" id="1975090"/>
    <lineage>
        <taxon>Bacteria</taxon>
        <taxon>Katanobacteria</taxon>
    </lineage>
</organism>
<dbReference type="GO" id="GO:0003887">
    <property type="term" value="F:DNA-directed DNA polymerase activity"/>
    <property type="evidence" value="ECO:0007669"/>
    <property type="project" value="InterPro"/>
</dbReference>
<accession>A0A2H0RB32</accession>
<dbReference type="InterPro" id="IPR006054">
    <property type="entry name" value="DnaQ"/>
</dbReference>
<evidence type="ECO:0000313" key="3">
    <source>
        <dbReference type="Proteomes" id="UP000230214"/>
    </source>
</evidence>
<dbReference type="NCBIfam" id="TIGR00573">
    <property type="entry name" value="dnaq"/>
    <property type="match status" value="1"/>
</dbReference>
<sequence>MSNKIYSIVDTETTGLNPRWGRVIDIAVVSVKEGKVINKYETLVNPGQNISKFISSYTGINNKLVKKAPEFIDISYNLKDLLDNTIVIAHNAMFDISFLKNEFKRVNLDWHTEYMCTINLCRKLYPTIKKRDLDTLAKNFNVKIENRHRALGDALATARIFTKMYIENNPIWEYTHQLLKRV</sequence>
<protein>
    <recommendedName>
        <fullName evidence="1">Exonuclease domain-containing protein</fullName>
    </recommendedName>
</protein>
<reference evidence="2 3" key="1">
    <citation type="submission" date="2017-09" db="EMBL/GenBank/DDBJ databases">
        <title>Depth-based differentiation of microbial function through sediment-hosted aquifers and enrichment of novel symbionts in the deep terrestrial subsurface.</title>
        <authorList>
            <person name="Probst A.J."/>
            <person name="Ladd B."/>
            <person name="Jarett J.K."/>
            <person name="Geller-Mcgrath D.E."/>
            <person name="Sieber C.M."/>
            <person name="Emerson J.B."/>
            <person name="Anantharaman K."/>
            <person name="Thomas B.C."/>
            <person name="Malmstrom R."/>
            <person name="Stieglmeier M."/>
            <person name="Klingl A."/>
            <person name="Woyke T."/>
            <person name="Ryan C.M."/>
            <person name="Banfield J.F."/>
        </authorList>
    </citation>
    <scope>NUCLEOTIDE SEQUENCE [LARGE SCALE GENOMIC DNA]</scope>
    <source>
        <strain evidence="2">CG10_big_fil_rev_8_21_14_0_10_32_10</strain>
    </source>
</reference>
<name>A0A2H0RB32_UNCKA</name>
<dbReference type="GO" id="GO:0005829">
    <property type="term" value="C:cytosol"/>
    <property type="evidence" value="ECO:0007669"/>
    <property type="project" value="TreeGrafter"/>
</dbReference>
<dbReference type="PANTHER" id="PTHR30231">
    <property type="entry name" value="DNA POLYMERASE III SUBUNIT EPSILON"/>
    <property type="match status" value="1"/>
</dbReference>
<comment type="caution">
    <text evidence="2">The sequence shown here is derived from an EMBL/GenBank/DDBJ whole genome shotgun (WGS) entry which is preliminary data.</text>
</comment>
<dbReference type="CDD" id="cd06127">
    <property type="entry name" value="DEDDh"/>
    <property type="match status" value="1"/>
</dbReference>
<dbReference type="Pfam" id="PF00929">
    <property type="entry name" value="RNase_T"/>
    <property type="match status" value="1"/>
</dbReference>
<dbReference type="Proteomes" id="UP000230214">
    <property type="component" value="Unassembled WGS sequence"/>
</dbReference>